<evidence type="ECO:0000256" key="9">
    <source>
        <dbReference type="ARBA" id="ARBA00023136"/>
    </source>
</evidence>
<dbReference type="InterPro" id="IPR012295">
    <property type="entry name" value="TBP_dom_sf"/>
</dbReference>
<dbReference type="InterPro" id="IPR013041">
    <property type="entry name" value="Clathrin_app_Ig-like_sf"/>
</dbReference>
<accession>A0ABR1YHK8</accession>
<dbReference type="InterPro" id="IPR017106">
    <property type="entry name" value="Coatomer_gsu"/>
</dbReference>
<dbReference type="PIRSF" id="PIRSF037093">
    <property type="entry name" value="Coatomer_gamma_subunit"/>
    <property type="match status" value="1"/>
</dbReference>
<dbReference type="InterPro" id="IPR013040">
    <property type="entry name" value="Coatomer_gsu_app_Ig-like_dom"/>
</dbReference>
<feature type="domain" description="Coatomer subunit gamma C-terminal" evidence="15">
    <location>
        <begin position="818"/>
        <end position="929"/>
    </location>
</feature>
<evidence type="ECO:0000313" key="17">
    <source>
        <dbReference type="Proteomes" id="UP001492380"/>
    </source>
</evidence>
<comment type="subunit">
    <text evidence="11">Oligomeric complex.</text>
</comment>
<evidence type="ECO:0000256" key="1">
    <source>
        <dbReference type="ARBA" id="ARBA00004255"/>
    </source>
</evidence>
<evidence type="ECO:0000313" key="16">
    <source>
        <dbReference type="EMBL" id="KAK8230360.1"/>
    </source>
</evidence>
<evidence type="ECO:0000256" key="6">
    <source>
        <dbReference type="ARBA" id="ARBA00022892"/>
    </source>
</evidence>
<evidence type="ECO:0000259" key="15">
    <source>
        <dbReference type="Pfam" id="PF16381"/>
    </source>
</evidence>
<keyword evidence="5" id="KW-0677">Repeat</keyword>
<comment type="function">
    <text evidence="11">The coatomer is a cytosolic protein complex that binds to dilysine motifs and reversibly associates with Golgi non-clathrin-coated vesicles, which further mediate biosynthetic protein transport from the ER, via the Golgi up to the trans Golgi network. Coatomer complex is required for budding from Golgi membranes, and is essential for the retrograde Golgi-to-ER transport of dilysine-tagged proteins.</text>
</comment>
<keyword evidence="7 11" id="KW-0653">Protein transport</keyword>
<keyword evidence="3 11" id="KW-0813">Transport</keyword>
<sequence>MEFDKKDVPKSTDSLMKVDQSNTFEKVRSFKTDSHLVPRECRETLSSVARLMLTGVKLADEEVNKHLLKGLIELFKFDIPGLRQIVHWTIKELLNCPNLNVGDYRSTFPNKVANDASGRKESNRILKPNAIRTLCRVFDVSDAQTFAKVIDPSIVDPDSSVQSAALVSLYHSLPWGVSHLRPLQKQIQAASAQDRSSGTWAWPEYHALGLDYHTRLAREMLAKDYIRSGDGGSKRTKKVHGPPAKIFFARFAAELAEKGNYRAGAIEFLKELLESFESIEYDPTITGDKESFVLKRSMVALEAAKTICKMEEVDPTTLDAAVQKLVDMANNSHQVVKFSAMRTLCSVASIYPNIVRKYNDSIRKQMKNSNKDIGSFATTTLLKTADEADVDSLMKDVGSLMTTASNDFKVIIVEAVTALCLKFTNKKAALAKFLGDYLKDEGSYEFKRAMVEGMFDLVKSIPETREEVLLQLCEFIEDCEYPGLTIRVLHVVGSEGPTVKNPTIYIRYIYNRLVLENALVRAAAVTALSKFGVGQKDPELKRSVHVLLSRSLGDDDDEVRDRAALSLRLMDDEDESAPELIRNDSMFSLAEFEDRLAMYVSAEDRETFKEPFDLSIVPLVSREKARSETRTKKLLGNTSVPKTRAPESKPSVQRGADALASSAAATSTYMKEMQSYPDLAACGNLLKSSPVIELTEPTTEYVVTAVKHIFREHIVVQYNITNTLDDCALVDVTVEVMPQNGSDLEDGYVYSVPELRTQQSGAVYVRFKKANGAEDFVSDNLTNVLRFTVKEVDPKTDEMQEDGYQDEYPVEDLTLNVADFVIPAYAGSFDHVWGQSYADEDTQTLQLSLTKIQDAVDQIPAALSLQPLDGTDIAASKSRHELKLFGKTVFGGKVAADVNIVRLSEGEFAIKISAKSEEQGVAKLLANCLM</sequence>
<dbReference type="Gene3D" id="3.30.310.10">
    <property type="entry name" value="TATA-Binding Protein"/>
    <property type="match status" value="1"/>
</dbReference>
<dbReference type="InterPro" id="IPR032154">
    <property type="entry name" value="Coatomer_g_Cpla"/>
</dbReference>
<proteinExistence type="inferred from homology"/>
<evidence type="ECO:0000256" key="12">
    <source>
        <dbReference type="SAM" id="MobiDB-lite"/>
    </source>
</evidence>
<dbReference type="Proteomes" id="UP001492380">
    <property type="component" value="Unassembled WGS sequence"/>
</dbReference>
<evidence type="ECO:0000259" key="13">
    <source>
        <dbReference type="Pfam" id="PF01602"/>
    </source>
</evidence>
<evidence type="ECO:0000259" key="14">
    <source>
        <dbReference type="Pfam" id="PF08752"/>
    </source>
</evidence>
<reference evidence="16 17" key="1">
    <citation type="submission" date="2024-04" db="EMBL/GenBank/DDBJ databases">
        <title>Phyllosticta paracitricarpa is synonymous to the EU quarantine fungus P. citricarpa based on phylogenomic analyses.</title>
        <authorList>
            <consortium name="Lawrence Berkeley National Laboratory"/>
            <person name="Van Ingen-Buijs V.A."/>
            <person name="Van Westerhoven A.C."/>
            <person name="Haridas S."/>
            <person name="Skiadas P."/>
            <person name="Martin F."/>
            <person name="Groenewald J.Z."/>
            <person name="Crous P.W."/>
            <person name="Seidl M.F."/>
        </authorList>
    </citation>
    <scope>NUCLEOTIDE SEQUENCE [LARGE SCALE GENOMIC DNA]</scope>
    <source>
        <strain evidence="16 17">CBS 123374</strain>
    </source>
</reference>
<dbReference type="Pfam" id="PF01602">
    <property type="entry name" value="Adaptin_N"/>
    <property type="match status" value="1"/>
</dbReference>
<evidence type="ECO:0000256" key="2">
    <source>
        <dbReference type="ARBA" id="ARBA00010720"/>
    </source>
</evidence>
<evidence type="ECO:0000256" key="10">
    <source>
        <dbReference type="ARBA" id="ARBA00023329"/>
    </source>
</evidence>
<keyword evidence="10 11" id="KW-0968">Cytoplasmic vesicle</keyword>
<protein>
    <recommendedName>
        <fullName evidence="11">Coatomer subunit gamma</fullName>
    </recommendedName>
</protein>
<dbReference type="InterPro" id="IPR037067">
    <property type="entry name" value="Coatomer_gsu_app_sf"/>
</dbReference>
<dbReference type="InterPro" id="IPR002553">
    <property type="entry name" value="Clathrin/coatomer_adapt-like_N"/>
</dbReference>
<dbReference type="SUPFAM" id="SSF55711">
    <property type="entry name" value="Subdomain of clathrin and coatomer appendage domain"/>
    <property type="match status" value="1"/>
</dbReference>
<name>A0ABR1YHK8_9PEZI</name>
<feature type="domain" description="Clathrin/coatomer adaptor adaptin-like N-terminal" evidence="13">
    <location>
        <begin position="36"/>
        <end position="573"/>
    </location>
</feature>
<keyword evidence="17" id="KW-1185">Reference proteome</keyword>
<evidence type="ECO:0000256" key="4">
    <source>
        <dbReference type="ARBA" id="ARBA00022490"/>
    </source>
</evidence>
<gene>
    <name evidence="16" type="ORF">HDK90DRAFT_490622</name>
</gene>
<comment type="similarity">
    <text evidence="2 11">Belongs to the COPG family.</text>
</comment>
<dbReference type="InterPro" id="IPR009028">
    <property type="entry name" value="Coatomer/calthrin_app_sub_C"/>
</dbReference>
<comment type="caution">
    <text evidence="16">The sequence shown here is derived from an EMBL/GenBank/DDBJ whole genome shotgun (WGS) entry which is preliminary data.</text>
</comment>
<dbReference type="InterPro" id="IPR016024">
    <property type="entry name" value="ARM-type_fold"/>
</dbReference>
<evidence type="ECO:0000256" key="7">
    <source>
        <dbReference type="ARBA" id="ARBA00022927"/>
    </source>
</evidence>
<dbReference type="Gene3D" id="1.25.10.10">
    <property type="entry name" value="Leucine-rich Repeat Variant"/>
    <property type="match status" value="1"/>
</dbReference>
<feature type="region of interest" description="Disordered" evidence="12">
    <location>
        <begin position="627"/>
        <end position="655"/>
    </location>
</feature>
<evidence type="ECO:0000256" key="8">
    <source>
        <dbReference type="ARBA" id="ARBA00023034"/>
    </source>
</evidence>
<keyword evidence="9 11" id="KW-0472">Membrane</keyword>
<dbReference type="PANTHER" id="PTHR10261:SF0">
    <property type="entry name" value="COATOMER SUBUNIT GAMMA-2"/>
    <property type="match status" value="1"/>
</dbReference>
<dbReference type="SUPFAM" id="SSF49348">
    <property type="entry name" value="Clathrin adaptor appendage domain"/>
    <property type="match status" value="1"/>
</dbReference>
<dbReference type="InterPro" id="IPR011989">
    <property type="entry name" value="ARM-like"/>
</dbReference>
<dbReference type="Pfam" id="PF16381">
    <property type="entry name" value="Coatomer_g_Cpla"/>
    <property type="match status" value="1"/>
</dbReference>
<feature type="domain" description="Coatomer gamma subunit appendage Ig-like subdomain" evidence="14">
    <location>
        <begin position="668"/>
        <end position="816"/>
    </location>
</feature>
<dbReference type="SUPFAM" id="SSF48371">
    <property type="entry name" value="ARM repeat"/>
    <property type="match status" value="1"/>
</dbReference>
<organism evidence="16 17">
    <name type="scientific">Phyllosticta capitalensis</name>
    <dbReference type="NCBI Taxonomy" id="121624"/>
    <lineage>
        <taxon>Eukaryota</taxon>
        <taxon>Fungi</taxon>
        <taxon>Dikarya</taxon>
        <taxon>Ascomycota</taxon>
        <taxon>Pezizomycotina</taxon>
        <taxon>Dothideomycetes</taxon>
        <taxon>Dothideomycetes incertae sedis</taxon>
        <taxon>Botryosphaeriales</taxon>
        <taxon>Phyllostictaceae</taxon>
        <taxon>Phyllosticta</taxon>
    </lineage>
</organism>
<dbReference type="PANTHER" id="PTHR10261">
    <property type="entry name" value="COATOMER SUBUNIT GAMMA"/>
    <property type="match status" value="1"/>
</dbReference>
<evidence type="ECO:0000256" key="11">
    <source>
        <dbReference type="PIRNR" id="PIRNR037093"/>
    </source>
</evidence>
<dbReference type="Pfam" id="PF08752">
    <property type="entry name" value="COP-gamma_platf"/>
    <property type="match status" value="1"/>
</dbReference>
<dbReference type="EMBL" id="JBBWRZ010000008">
    <property type="protein sequence ID" value="KAK8230360.1"/>
    <property type="molecule type" value="Genomic_DNA"/>
</dbReference>
<comment type="subcellular location">
    <subcellularLocation>
        <location evidence="11">Cytoplasm</location>
    </subcellularLocation>
    <subcellularLocation>
        <location evidence="1 11">Golgi apparatus membrane</location>
        <topology evidence="1 11">Peripheral membrane protein</topology>
        <orientation evidence="1 11">Cytoplasmic side</orientation>
    </subcellularLocation>
    <subcellularLocation>
        <location evidence="11">Cytoplasmic vesicle</location>
        <location evidence="11">COPI-coated vesicle membrane</location>
        <topology evidence="11">Peripheral membrane protein</topology>
        <orientation evidence="11">Cytoplasmic side</orientation>
    </subcellularLocation>
</comment>
<dbReference type="Gene3D" id="2.60.40.1480">
    <property type="entry name" value="Coatomer, gamma subunit, appendage domain"/>
    <property type="match status" value="1"/>
</dbReference>
<keyword evidence="6 11" id="KW-0931">ER-Golgi transport</keyword>
<evidence type="ECO:0000256" key="5">
    <source>
        <dbReference type="ARBA" id="ARBA00022737"/>
    </source>
</evidence>
<evidence type="ECO:0000256" key="3">
    <source>
        <dbReference type="ARBA" id="ARBA00022448"/>
    </source>
</evidence>
<keyword evidence="4 11" id="KW-0963">Cytoplasm</keyword>
<keyword evidence="8 11" id="KW-0333">Golgi apparatus</keyword>